<gene>
    <name evidence="3" type="ORF">TRIATDRAFT_298030</name>
</gene>
<evidence type="ECO:0000313" key="4">
    <source>
        <dbReference type="Proteomes" id="UP000005426"/>
    </source>
</evidence>
<dbReference type="EMBL" id="ABDG02000018">
    <property type="protein sequence ID" value="EHK48586.1"/>
    <property type="molecule type" value="Genomic_DNA"/>
</dbReference>
<feature type="transmembrane region" description="Helical" evidence="1">
    <location>
        <begin position="71"/>
        <end position="94"/>
    </location>
</feature>
<evidence type="ECO:0000256" key="1">
    <source>
        <dbReference type="SAM" id="Phobius"/>
    </source>
</evidence>
<feature type="chain" id="PRO_5003524411" evidence="2">
    <location>
        <begin position="34"/>
        <end position="128"/>
    </location>
</feature>
<feature type="signal peptide" evidence="2">
    <location>
        <begin position="1"/>
        <end position="33"/>
    </location>
</feature>
<evidence type="ECO:0000313" key="3">
    <source>
        <dbReference type="EMBL" id="EHK48586.1"/>
    </source>
</evidence>
<accession>G9NL18</accession>
<comment type="caution">
    <text evidence="3">The sequence shown here is derived from an EMBL/GenBank/DDBJ whole genome shotgun (WGS) entry which is preliminary data.</text>
</comment>
<dbReference type="AlphaFoldDB" id="G9NL18"/>
<protein>
    <submittedName>
        <fullName evidence="3">Uncharacterized protein</fullName>
    </submittedName>
</protein>
<organism evidence="3 4">
    <name type="scientific">Hypocrea atroviridis (strain ATCC 20476 / IMI 206040)</name>
    <name type="common">Trichoderma atroviride</name>
    <dbReference type="NCBI Taxonomy" id="452589"/>
    <lineage>
        <taxon>Eukaryota</taxon>
        <taxon>Fungi</taxon>
        <taxon>Dikarya</taxon>
        <taxon>Ascomycota</taxon>
        <taxon>Pezizomycotina</taxon>
        <taxon>Sordariomycetes</taxon>
        <taxon>Hypocreomycetidae</taxon>
        <taxon>Hypocreales</taxon>
        <taxon>Hypocreaceae</taxon>
        <taxon>Trichoderma</taxon>
    </lineage>
</organism>
<keyword evidence="1" id="KW-0812">Transmembrane</keyword>
<keyword evidence="4" id="KW-1185">Reference proteome</keyword>
<evidence type="ECO:0000256" key="2">
    <source>
        <dbReference type="SAM" id="SignalP"/>
    </source>
</evidence>
<name>G9NL18_HYPAI</name>
<keyword evidence="2" id="KW-0732">Signal</keyword>
<proteinExistence type="predicted"/>
<dbReference type="OrthoDB" id="422427at2759"/>
<keyword evidence="1" id="KW-1133">Transmembrane helix</keyword>
<reference evidence="3 4" key="1">
    <citation type="journal article" date="2011" name="Genome Biol.">
        <title>Comparative genome sequence analysis underscores mycoparasitism as the ancestral life style of Trichoderma.</title>
        <authorList>
            <person name="Kubicek C.P."/>
            <person name="Herrera-Estrella A."/>
            <person name="Seidl-Seiboth V."/>
            <person name="Martinez D.A."/>
            <person name="Druzhinina I.S."/>
            <person name="Thon M."/>
            <person name="Zeilinger S."/>
            <person name="Casas-Flores S."/>
            <person name="Horwitz B.A."/>
            <person name="Mukherjee P.K."/>
            <person name="Mukherjee M."/>
            <person name="Kredics L."/>
            <person name="Alcaraz L.D."/>
            <person name="Aerts A."/>
            <person name="Antal Z."/>
            <person name="Atanasova L."/>
            <person name="Cervantes-Badillo M.G."/>
            <person name="Challacombe J."/>
            <person name="Chertkov O."/>
            <person name="McCluskey K."/>
            <person name="Coulpier F."/>
            <person name="Deshpande N."/>
            <person name="von Doehren H."/>
            <person name="Ebbole D.J."/>
            <person name="Esquivel-Naranjo E.U."/>
            <person name="Fekete E."/>
            <person name="Flipphi M."/>
            <person name="Glaser F."/>
            <person name="Gomez-Rodriguez E.Y."/>
            <person name="Gruber S."/>
            <person name="Han C."/>
            <person name="Henrissat B."/>
            <person name="Hermosa R."/>
            <person name="Hernandez-Onate M."/>
            <person name="Karaffa L."/>
            <person name="Kosti I."/>
            <person name="Le Crom S."/>
            <person name="Lindquist E."/>
            <person name="Lucas S."/>
            <person name="Luebeck M."/>
            <person name="Luebeck P.S."/>
            <person name="Margeot A."/>
            <person name="Metz B."/>
            <person name="Misra M."/>
            <person name="Nevalainen H."/>
            <person name="Omann M."/>
            <person name="Packer N."/>
            <person name="Perrone G."/>
            <person name="Uresti-Rivera E.E."/>
            <person name="Salamov A."/>
            <person name="Schmoll M."/>
            <person name="Seiboth B."/>
            <person name="Shapiro H."/>
            <person name="Sukno S."/>
            <person name="Tamayo-Ramos J.A."/>
            <person name="Tisch D."/>
            <person name="Wiest A."/>
            <person name="Wilkinson H.H."/>
            <person name="Zhang M."/>
            <person name="Coutinho P.M."/>
            <person name="Kenerley C.M."/>
            <person name="Monte E."/>
            <person name="Baker S.E."/>
            <person name="Grigoriev I.V."/>
        </authorList>
    </citation>
    <scope>NUCLEOTIDE SEQUENCE [LARGE SCALE GENOMIC DNA]</scope>
    <source>
        <strain evidence="4">ATCC 20476 / IMI 206040</strain>
    </source>
</reference>
<dbReference type="Proteomes" id="UP000005426">
    <property type="component" value="Unassembled WGS sequence"/>
</dbReference>
<keyword evidence="1" id="KW-0472">Membrane</keyword>
<dbReference type="HOGENOM" id="CLU_1959871_0_0_1"/>
<sequence length="128" mass="14818">MRRESLAVCREGRRASIHFSFFFILLNPHFLFAFDNPIIGQCGRKMSRDLHVTTTNISYTSNIMAGVLEFIGSHIIIFSFSFTVIIIPFIFSFYSPGWRQARHENTKQTNTSISQCVCVDRREGRDVF</sequence>